<protein>
    <submittedName>
        <fullName evidence="1">Uncharacterized protein</fullName>
    </submittedName>
</protein>
<evidence type="ECO:0000313" key="1">
    <source>
        <dbReference type="EMBL" id="JAE12693.1"/>
    </source>
</evidence>
<reference evidence="1" key="1">
    <citation type="submission" date="2014-09" db="EMBL/GenBank/DDBJ databases">
        <authorList>
            <person name="Magalhaes I.L.F."/>
            <person name="Oliveira U."/>
            <person name="Santos F.R."/>
            <person name="Vidigal T.H.D.A."/>
            <person name="Brescovit A.D."/>
            <person name="Santos A.J."/>
        </authorList>
    </citation>
    <scope>NUCLEOTIDE SEQUENCE</scope>
    <source>
        <tissue evidence="1">Shoot tissue taken approximately 20 cm above the soil surface</tissue>
    </source>
</reference>
<accession>A0A0A9FWF3</accession>
<proteinExistence type="predicted"/>
<sequence length="47" mass="5534">MVRSSSNHVGQELRYLCLRNLSLLRLVTVVYSLLRSKWKWLSLATKN</sequence>
<dbReference type="EMBL" id="GBRH01185203">
    <property type="protein sequence ID" value="JAE12693.1"/>
    <property type="molecule type" value="Transcribed_RNA"/>
</dbReference>
<reference evidence="1" key="2">
    <citation type="journal article" date="2015" name="Data Brief">
        <title>Shoot transcriptome of the giant reed, Arundo donax.</title>
        <authorList>
            <person name="Barrero R.A."/>
            <person name="Guerrero F.D."/>
            <person name="Moolhuijzen P."/>
            <person name="Goolsby J.A."/>
            <person name="Tidwell J."/>
            <person name="Bellgard S.E."/>
            <person name="Bellgard M.I."/>
        </authorList>
    </citation>
    <scope>NUCLEOTIDE SEQUENCE</scope>
    <source>
        <tissue evidence="1">Shoot tissue taken approximately 20 cm above the soil surface</tissue>
    </source>
</reference>
<name>A0A0A9FWF3_ARUDO</name>
<organism evidence="1">
    <name type="scientific">Arundo donax</name>
    <name type="common">Giant reed</name>
    <name type="synonym">Donax arundinaceus</name>
    <dbReference type="NCBI Taxonomy" id="35708"/>
    <lineage>
        <taxon>Eukaryota</taxon>
        <taxon>Viridiplantae</taxon>
        <taxon>Streptophyta</taxon>
        <taxon>Embryophyta</taxon>
        <taxon>Tracheophyta</taxon>
        <taxon>Spermatophyta</taxon>
        <taxon>Magnoliopsida</taxon>
        <taxon>Liliopsida</taxon>
        <taxon>Poales</taxon>
        <taxon>Poaceae</taxon>
        <taxon>PACMAD clade</taxon>
        <taxon>Arundinoideae</taxon>
        <taxon>Arundineae</taxon>
        <taxon>Arundo</taxon>
    </lineage>
</organism>
<dbReference type="AlphaFoldDB" id="A0A0A9FWF3"/>